<evidence type="ECO:0000256" key="3">
    <source>
        <dbReference type="ARBA" id="ARBA00022823"/>
    </source>
</evidence>
<dbReference type="GO" id="GO:0005739">
    <property type="term" value="C:mitochondrion"/>
    <property type="evidence" value="ECO:0007669"/>
    <property type="project" value="UniProtKB-SubCell"/>
</dbReference>
<accession>A0A1Y1IDP2</accession>
<evidence type="ECO:0000256" key="7">
    <source>
        <dbReference type="SAM" id="MobiDB-lite"/>
    </source>
</evidence>
<evidence type="ECO:0000256" key="5">
    <source>
        <dbReference type="ARBA" id="ARBA00023315"/>
    </source>
</evidence>
<dbReference type="InterPro" id="IPR023213">
    <property type="entry name" value="CAT-like_dom_sf"/>
</dbReference>
<dbReference type="InterPro" id="IPR011053">
    <property type="entry name" value="Single_hybrid_motif"/>
</dbReference>
<dbReference type="GO" id="GO:0004742">
    <property type="term" value="F:dihydrolipoyllysine-residue acetyltransferase activity"/>
    <property type="evidence" value="ECO:0000318"/>
    <property type="project" value="GO_Central"/>
</dbReference>
<keyword evidence="2 6" id="KW-0808">Transferase</keyword>
<dbReference type="Gene3D" id="3.30.559.10">
    <property type="entry name" value="Chloramphenicol acetyltransferase-like domain"/>
    <property type="match status" value="1"/>
</dbReference>
<dbReference type="STRING" id="105231.A0A1Y1IDP2"/>
<feature type="region of interest" description="Disordered" evidence="7">
    <location>
        <begin position="291"/>
        <end position="314"/>
    </location>
</feature>
<dbReference type="InterPro" id="IPR036625">
    <property type="entry name" value="E3-bd_dom_sf"/>
</dbReference>
<dbReference type="InterPro" id="IPR006257">
    <property type="entry name" value="LAT1"/>
</dbReference>
<dbReference type="Gene3D" id="4.10.320.10">
    <property type="entry name" value="E3-binding domain"/>
    <property type="match status" value="1"/>
</dbReference>
<feature type="compositionally biased region" description="Low complexity" evidence="7">
    <location>
        <begin position="292"/>
        <end position="314"/>
    </location>
</feature>
<dbReference type="GO" id="GO:0006086">
    <property type="term" value="P:pyruvate decarboxylation to acetyl-CoA"/>
    <property type="evidence" value="ECO:0007669"/>
    <property type="project" value="InterPro"/>
</dbReference>
<dbReference type="Pfam" id="PF00364">
    <property type="entry name" value="Biotin_lipoyl"/>
    <property type="match status" value="1"/>
</dbReference>
<feature type="compositionally biased region" description="Pro residues" evidence="7">
    <location>
        <begin position="213"/>
        <end position="226"/>
    </location>
</feature>
<dbReference type="Proteomes" id="UP000054558">
    <property type="component" value="Unassembled WGS sequence"/>
</dbReference>
<evidence type="ECO:0000256" key="6">
    <source>
        <dbReference type="RuleBase" id="RU361137"/>
    </source>
</evidence>
<feature type="domain" description="Peripheral subunit-binding (PSBD)" evidence="9">
    <location>
        <begin position="254"/>
        <end position="291"/>
    </location>
</feature>
<dbReference type="NCBIfam" id="TIGR01349">
    <property type="entry name" value="PDHac_trf_mito"/>
    <property type="match status" value="1"/>
</dbReference>
<dbReference type="InterPro" id="IPR001078">
    <property type="entry name" value="2-oxoacid_DH_actylTfrase"/>
</dbReference>
<dbReference type="OrthoDB" id="537444at2759"/>
<organism evidence="10 11">
    <name type="scientific">Klebsormidium nitens</name>
    <name type="common">Green alga</name>
    <name type="synonym">Ulothrix nitens</name>
    <dbReference type="NCBI Taxonomy" id="105231"/>
    <lineage>
        <taxon>Eukaryota</taxon>
        <taxon>Viridiplantae</taxon>
        <taxon>Streptophyta</taxon>
        <taxon>Klebsormidiophyceae</taxon>
        <taxon>Klebsormidiales</taxon>
        <taxon>Klebsormidiaceae</taxon>
        <taxon>Klebsormidium</taxon>
    </lineage>
</organism>
<feature type="compositionally biased region" description="Basic and acidic residues" evidence="7">
    <location>
        <begin position="199"/>
        <end position="211"/>
    </location>
</feature>
<dbReference type="InterPro" id="IPR004167">
    <property type="entry name" value="PSBD"/>
</dbReference>
<dbReference type="InterPro" id="IPR000089">
    <property type="entry name" value="Biotin_lipoyl"/>
</dbReference>
<keyword evidence="5 6" id="KW-0012">Acyltransferase</keyword>
<comment type="subcellular location">
    <subcellularLocation>
        <location evidence="6">Mitochondrion</location>
    </subcellularLocation>
</comment>
<comment type="cofactor">
    <cofactor evidence="6">
        <name>(R)-lipoate</name>
        <dbReference type="ChEBI" id="CHEBI:83088"/>
    </cofactor>
    <text evidence="6">Binds 1 lipoyl cofactor covalently.</text>
</comment>
<dbReference type="GO" id="GO:0045254">
    <property type="term" value="C:pyruvate dehydrogenase complex"/>
    <property type="evidence" value="ECO:0007669"/>
    <property type="project" value="UniProtKB-UniRule"/>
</dbReference>
<gene>
    <name evidence="10" type="ORF">KFL_004810130</name>
</gene>
<protein>
    <recommendedName>
        <fullName evidence="6">Acetyltransferase component of pyruvate dehydrogenase complex</fullName>
        <ecNumber evidence="6">2.3.1.12</ecNumber>
    </recommendedName>
</protein>
<dbReference type="InterPro" id="IPR003016">
    <property type="entry name" value="2-oxoA_DH_lipoyl-BS"/>
</dbReference>
<dbReference type="FunFam" id="3.30.559.10:FF:000003">
    <property type="entry name" value="Acetyltransferase component of pyruvate dehydrogenase complex"/>
    <property type="match status" value="1"/>
</dbReference>
<comment type="similarity">
    <text evidence="1 6">Belongs to the 2-oxoacid dehydrogenase family.</text>
</comment>
<dbReference type="PROSITE" id="PS50968">
    <property type="entry name" value="BIOTINYL_LIPOYL"/>
    <property type="match status" value="1"/>
</dbReference>
<evidence type="ECO:0000259" key="8">
    <source>
        <dbReference type="PROSITE" id="PS50968"/>
    </source>
</evidence>
<keyword evidence="4" id="KW-0809">Transit peptide</keyword>
<evidence type="ECO:0000256" key="4">
    <source>
        <dbReference type="ARBA" id="ARBA00022946"/>
    </source>
</evidence>
<feature type="compositionally biased region" description="Basic and acidic residues" evidence="7">
    <location>
        <begin position="227"/>
        <end position="239"/>
    </location>
</feature>
<keyword evidence="3 6" id="KW-0450">Lipoyl</keyword>
<dbReference type="PROSITE" id="PS00189">
    <property type="entry name" value="LIPOYL"/>
    <property type="match status" value="1"/>
</dbReference>
<dbReference type="PANTHER" id="PTHR23151">
    <property type="entry name" value="DIHYDROLIPOAMIDE ACETYL/SUCCINYL-TRANSFERASE-RELATED"/>
    <property type="match status" value="1"/>
</dbReference>
<dbReference type="InterPro" id="IPR045257">
    <property type="entry name" value="E2/Pdx1"/>
</dbReference>
<dbReference type="SUPFAM" id="SSF51230">
    <property type="entry name" value="Single hybrid motif"/>
    <property type="match status" value="1"/>
</dbReference>
<dbReference type="Pfam" id="PF02817">
    <property type="entry name" value="E3_binding"/>
    <property type="match status" value="1"/>
</dbReference>
<feature type="domain" description="Lipoyl-binding" evidence="8">
    <location>
        <begin position="100"/>
        <end position="176"/>
    </location>
</feature>
<feature type="region of interest" description="Disordered" evidence="7">
    <location>
        <begin position="190"/>
        <end position="260"/>
    </location>
</feature>
<dbReference type="Pfam" id="PF00198">
    <property type="entry name" value="2-oxoacid_dh"/>
    <property type="match status" value="1"/>
</dbReference>
<comment type="catalytic activity">
    <reaction evidence="6">
        <text>N(6)-[(R)-dihydrolipoyl]-L-lysyl-[protein] + acetyl-CoA = N(6)-[(R)-S(8)-acetyldihydrolipoyl]-L-lysyl-[protein] + CoA</text>
        <dbReference type="Rhea" id="RHEA:17017"/>
        <dbReference type="Rhea" id="RHEA-COMP:10475"/>
        <dbReference type="Rhea" id="RHEA-COMP:10478"/>
        <dbReference type="ChEBI" id="CHEBI:57287"/>
        <dbReference type="ChEBI" id="CHEBI:57288"/>
        <dbReference type="ChEBI" id="CHEBI:83100"/>
        <dbReference type="ChEBI" id="CHEBI:83111"/>
        <dbReference type="EC" id="2.3.1.12"/>
    </reaction>
</comment>
<keyword evidence="11" id="KW-1185">Reference proteome</keyword>
<dbReference type="EMBL" id="DF237430">
    <property type="protein sequence ID" value="GAQ89040.1"/>
    <property type="molecule type" value="Genomic_DNA"/>
</dbReference>
<evidence type="ECO:0000259" key="9">
    <source>
        <dbReference type="PROSITE" id="PS51826"/>
    </source>
</evidence>
<evidence type="ECO:0000313" key="10">
    <source>
        <dbReference type="EMBL" id="GAQ89040.1"/>
    </source>
</evidence>
<evidence type="ECO:0000256" key="1">
    <source>
        <dbReference type="ARBA" id="ARBA00007317"/>
    </source>
</evidence>
<dbReference type="SUPFAM" id="SSF52777">
    <property type="entry name" value="CoA-dependent acyltransferases"/>
    <property type="match status" value="1"/>
</dbReference>
<name>A0A1Y1IDP2_KLENI</name>
<dbReference type="EC" id="2.3.1.12" evidence="6"/>
<dbReference type="Gene3D" id="2.40.50.100">
    <property type="match status" value="1"/>
</dbReference>
<dbReference type="FunFam" id="2.40.50.100:FF:000010">
    <property type="entry name" value="Acetyltransferase component of pyruvate dehydrogenase complex"/>
    <property type="match status" value="1"/>
</dbReference>
<dbReference type="SUPFAM" id="SSF47005">
    <property type="entry name" value="Peripheral subunit-binding domain of 2-oxo acid dehydrogenase complex"/>
    <property type="match status" value="1"/>
</dbReference>
<comment type="function">
    <text evidence="6">The pyruvate dehydrogenase complex catalyzes the overall conversion of pyruvate to acetyl-CoA and CO(2).</text>
</comment>
<dbReference type="PANTHER" id="PTHR23151:SF90">
    <property type="entry name" value="DIHYDROLIPOYLLYSINE-RESIDUE ACETYLTRANSFERASE COMPONENT OF PYRUVATE DEHYDROGENASE COMPLEX, MITOCHONDRIAL-RELATED"/>
    <property type="match status" value="1"/>
</dbReference>
<reference evidence="10 11" key="1">
    <citation type="journal article" date="2014" name="Nat. Commun.">
        <title>Klebsormidium flaccidum genome reveals primary factors for plant terrestrial adaptation.</title>
        <authorList>
            <person name="Hori K."/>
            <person name="Maruyama F."/>
            <person name="Fujisawa T."/>
            <person name="Togashi T."/>
            <person name="Yamamoto N."/>
            <person name="Seo M."/>
            <person name="Sato S."/>
            <person name="Yamada T."/>
            <person name="Mori H."/>
            <person name="Tajima N."/>
            <person name="Moriyama T."/>
            <person name="Ikeuchi M."/>
            <person name="Watanabe M."/>
            <person name="Wada H."/>
            <person name="Kobayashi K."/>
            <person name="Saito M."/>
            <person name="Masuda T."/>
            <person name="Sasaki-Sekimoto Y."/>
            <person name="Mashiguchi K."/>
            <person name="Awai K."/>
            <person name="Shimojima M."/>
            <person name="Masuda S."/>
            <person name="Iwai M."/>
            <person name="Nobusawa T."/>
            <person name="Narise T."/>
            <person name="Kondo S."/>
            <person name="Saito H."/>
            <person name="Sato R."/>
            <person name="Murakawa M."/>
            <person name="Ihara Y."/>
            <person name="Oshima-Yamada Y."/>
            <person name="Ohtaka K."/>
            <person name="Satoh M."/>
            <person name="Sonobe K."/>
            <person name="Ishii M."/>
            <person name="Ohtani R."/>
            <person name="Kanamori-Sato M."/>
            <person name="Honoki R."/>
            <person name="Miyazaki D."/>
            <person name="Mochizuki H."/>
            <person name="Umetsu J."/>
            <person name="Higashi K."/>
            <person name="Shibata D."/>
            <person name="Kamiya Y."/>
            <person name="Sato N."/>
            <person name="Nakamura Y."/>
            <person name="Tabata S."/>
            <person name="Ida S."/>
            <person name="Kurokawa K."/>
            <person name="Ohta H."/>
        </authorList>
    </citation>
    <scope>NUCLEOTIDE SEQUENCE [LARGE SCALE GENOMIC DNA]</scope>
    <source>
        <strain evidence="10 11">NIES-2285</strain>
    </source>
</reference>
<sequence>MASRRVLQLVARAGKPARALLVGHEQTVRLLPEQCAECSRGIRLLQTQAGLLEGAHASVARLGVVSSSCSIAQPSQASSALGSQNLGVRLFSAAADYPPHEQITMPSLSPTMEKGNIATWKAKVGDQLAPGDVLCDIETDKATLDMEVQEEGYLAKILMPEGAKDVPVGQPIAILVEDKADIDKFADFEAGAAPAPTKSESKEEAEPKEEAASPPPPPPKESAPAPPKKEAPKPPKQETQKSAPPAKGSEGRVLASPAARKLASEKGIDLSQVKGTGLDGVIVRADVEEFQAPEPSKTAPSAAPAAAAAPGAAPPLESIDYTDISNSQIRKITASRLLQSKQTIPHYYLSSEVRVDKLLELRAKLNKAQEATGGKKISLNDFVIKAAALAMKKHPGVNSSWTDDFIRQYKNVDISVAVQTDNGLMVPVVKDADKKGLGTISENVKVLAEQARANKLAPSEFQGGTFTISNLGMYGIKQFCAIINPPQAAILAVGTTEKRVLPPGPAEETFGTGTYMTVTLSCDHRIIDGAMGAEWMGSFKGYMEDPITMIL</sequence>
<proteinExistence type="inferred from homology"/>
<dbReference type="CDD" id="cd06849">
    <property type="entry name" value="lipoyl_domain"/>
    <property type="match status" value="1"/>
</dbReference>
<dbReference type="PROSITE" id="PS51826">
    <property type="entry name" value="PSBD"/>
    <property type="match status" value="1"/>
</dbReference>
<evidence type="ECO:0000256" key="2">
    <source>
        <dbReference type="ARBA" id="ARBA00022679"/>
    </source>
</evidence>
<dbReference type="OMA" id="ATIEWEA"/>
<evidence type="ECO:0000313" key="11">
    <source>
        <dbReference type="Proteomes" id="UP000054558"/>
    </source>
</evidence>
<dbReference type="AlphaFoldDB" id="A0A1Y1IDP2"/>